<name>A0ABP8HG82_9BACT</name>
<protein>
    <submittedName>
        <fullName evidence="1">Murein L,D-transpeptidase catalytic domain family protein</fullName>
    </submittedName>
</protein>
<gene>
    <name evidence="1" type="ORF">GCM10023184_35680</name>
</gene>
<sequence length="254" mass="27287">MKKTLLPLLLCLGVSFAVVPVIKAGSRSATTISAGIANATAPGDSLATVTEAAPTAEAAAAELYHSLELDRLGLSFDAMKYAWKGFQELQEQGAVPNDAILTVIDFSQPSSKKRMYILDVRNKQVLYNTYVAHGKNSGLQYAERFSNRHESLQSSLGFYVTKGTYFGKHGLSLRLAGQEEGFNSNAESRAVVVHGAEYIGSSRADAAFMGRSFGCPAVPQAQSATVINMIKNGTALFIYHPSQTYIHGSKLLNS</sequence>
<dbReference type="PANTHER" id="PTHR38477:SF1">
    <property type="entry name" value="MUREIN L,D-TRANSPEPTIDASE CATALYTIC DOMAIN FAMILY PROTEIN"/>
    <property type="match status" value="1"/>
</dbReference>
<proteinExistence type="predicted"/>
<keyword evidence="2" id="KW-1185">Reference proteome</keyword>
<reference evidence="2" key="1">
    <citation type="journal article" date="2019" name="Int. J. Syst. Evol. Microbiol.">
        <title>The Global Catalogue of Microorganisms (GCM) 10K type strain sequencing project: providing services to taxonomists for standard genome sequencing and annotation.</title>
        <authorList>
            <consortium name="The Broad Institute Genomics Platform"/>
            <consortium name="The Broad Institute Genome Sequencing Center for Infectious Disease"/>
            <person name="Wu L."/>
            <person name="Ma J."/>
        </authorList>
    </citation>
    <scope>NUCLEOTIDE SEQUENCE [LARGE SCALE GENOMIC DNA]</scope>
    <source>
        <strain evidence="2">JCM 17919</strain>
    </source>
</reference>
<evidence type="ECO:0000313" key="1">
    <source>
        <dbReference type="EMBL" id="GAA4338927.1"/>
    </source>
</evidence>
<dbReference type="RefSeq" id="WP_345257176.1">
    <property type="nucleotide sequence ID" value="NZ_BAABGY010000011.1"/>
</dbReference>
<dbReference type="InterPro" id="IPR032676">
    <property type="entry name" value="YkuD_2"/>
</dbReference>
<dbReference type="Proteomes" id="UP001501725">
    <property type="component" value="Unassembled WGS sequence"/>
</dbReference>
<accession>A0ABP8HG82</accession>
<evidence type="ECO:0000313" key="2">
    <source>
        <dbReference type="Proteomes" id="UP001501725"/>
    </source>
</evidence>
<organism evidence="1 2">
    <name type="scientific">Flaviaesturariibacter amylovorans</name>
    <dbReference type="NCBI Taxonomy" id="1084520"/>
    <lineage>
        <taxon>Bacteria</taxon>
        <taxon>Pseudomonadati</taxon>
        <taxon>Bacteroidota</taxon>
        <taxon>Chitinophagia</taxon>
        <taxon>Chitinophagales</taxon>
        <taxon>Chitinophagaceae</taxon>
        <taxon>Flaviaestuariibacter</taxon>
    </lineage>
</organism>
<dbReference type="PANTHER" id="PTHR38477">
    <property type="entry name" value="HYPOTHETICAL EXPORTED PROTEIN"/>
    <property type="match status" value="1"/>
</dbReference>
<dbReference type="Pfam" id="PF13645">
    <property type="entry name" value="YkuD_2"/>
    <property type="match status" value="1"/>
</dbReference>
<dbReference type="EMBL" id="BAABGY010000011">
    <property type="protein sequence ID" value="GAA4338927.1"/>
    <property type="molecule type" value="Genomic_DNA"/>
</dbReference>
<comment type="caution">
    <text evidence="1">The sequence shown here is derived from an EMBL/GenBank/DDBJ whole genome shotgun (WGS) entry which is preliminary data.</text>
</comment>